<evidence type="ECO:0000256" key="2">
    <source>
        <dbReference type="SAM" id="MobiDB-lite"/>
    </source>
</evidence>
<feature type="compositionally biased region" description="Acidic residues" evidence="2">
    <location>
        <begin position="69"/>
        <end position="78"/>
    </location>
</feature>
<evidence type="ECO:0000259" key="3">
    <source>
        <dbReference type="Pfam" id="PF03184"/>
    </source>
</evidence>
<dbReference type="Pfam" id="PF04218">
    <property type="entry name" value="CENP-B_N"/>
    <property type="match status" value="1"/>
</dbReference>
<dbReference type="InterPro" id="IPR004875">
    <property type="entry name" value="DDE_SF_endonuclease_dom"/>
</dbReference>
<dbReference type="InterPro" id="IPR009057">
    <property type="entry name" value="Homeodomain-like_sf"/>
</dbReference>
<feature type="domain" description="DDE-1" evidence="3">
    <location>
        <begin position="250"/>
        <end position="483"/>
    </location>
</feature>
<feature type="region of interest" description="Disordered" evidence="2">
    <location>
        <begin position="387"/>
        <end position="443"/>
    </location>
</feature>
<gene>
    <name evidence="5" type="ORF">Pcinc_003887</name>
</gene>
<dbReference type="GO" id="GO:0003677">
    <property type="term" value="F:DNA binding"/>
    <property type="evidence" value="ECO:0007669"/>
    <property type="project" value="InterPro"/>
</dbReference>
<feature type="region of interest" description="Disordered" evidence="2">
    <location>
        <begin position="137"/>
        <end position="176"/>
    </location>
</feature>
<feature type="compositionally biased region" description="Basic and acidic residues" evidence="2">
    <location>
        <begin position="84"/>
        <end position="93"/>
    </location>
</feature>
<feature type="region of interest" description="Disordered" evidence="2">
    <location>
        <begin position="61"/>
        <end position="100"/>
    </location>
</feature>
<comment type="caution">
    <text evidence="5">The sequence shown here is derived from an EMBL/GenBank/DDBJ whole genome shotgun (WGS) entry which is preliminary data.</text>
</comment>
<evidence type="ECO:0000313" key="6">
    <source>
        <dbReference type="Proteomes" id="UP001286313"/>
    </source>
</evidence>
<feature type="compositionally biased region" description="Basic and acidic residues" evidence="2">
    <location>
        <begin position="671"/>
        <end position="683"/>
    </location>
</feature>
<feature type="compositionally biased region" description="Acidic residues" evidence="2">
    <location>
        <begin position="394"/>
        <end position="406"/>
    </location>
</feature>
<feature type="compositionally biased region" description="Acidic residues" evidence="2">
    <location>
        <begin position="542"/>
        <end position="561"/>
    </location>
</feature>
<comment type="subcellular location">
    <subcellularLocation>
        <location evidence="1">Nucleus</location>
    </subcellularLocation>
</comment>
<dbReference type="Proteomes" id="UP001286313">
    <property type="component" value="Unassembled WGS sequence"/>
</dbReference>
<feature type="region of interest" description="Disordered" evidence="2">
    <location>
        <begin position="534"/>
        <end position="569"/>
    </location>
</feature>
<feature type="region of interest" description="Disordered" evidence="2">
    <location>
        <begin position="671"/>
        <end position="693"/>
    </location>
</feature>
<dbReference type="GO" id="GO:0005634">
    <property type="term" value="C:nucleus"/>
    <property type="evidence" value="ECO:0007669"/>
    <property type="project" value="UniProtKB-SubCell"/>
</dbReference>
<evidence type="ECO:0008006" key="7">
    <source>
        <dbReference type="Google" id="ProtNLM"/>
    </source>
</evidence>
<feature type="compositionally biased region" description="Low complexity" evidence="2">
    <location>
        <begin position="428"/>
        <end position="443"/>
    </location>
</feature>
<dbReference type="EMBL" id="JAWQEG010000271">
    <property type="protein sequence ID" value="KAK3892266.1"/>
    <property type="molecule type" value="Genomic_DNA"/>
</dbReference>
<reference evidence="5" key="1">
    <citation type="submission" date="2023-10" db="EMBL/GenBank/DDBJ databases">
        <title>Genome assemblies of two species of porcelain crab, Petrolisthes cinctipes and Petrolisthes manimaculis (Anomura: Porcellanidae).</title>
        <authorList>
            <person name="Angst P."/>
        </authorList>
    </citation>
    <scope>NUCLEOTIDE SEQUENCE</scope>
    <source>
        <strain evidence="5">PB745_01</strain>
        <tissue evidence="5">Gill</tissue>
    </source>
</reference>
<proteinExistence type="predicted"/>
<dbReference type="PANTHER" id="PTHR19303:SF26">
    <property type="entry name" value="TIGGER TRANSPOSABLE ELEMENT-DERIVED PROTEIN 1"/>
    <property type="match status" value="1"/>
</dbReference>
<dbReference type="SUPFAM" id="SSF46689">
    <property type="entry name" value="Homeodomain-like"/>
    <property type="match status" value="1"/>
</dbReference>
<feature type="compositionally biased region" description="Basic residues" evidence="2">
    <location>
        <begin position="165"/>
        <end position="175"/>
    </location>
</feature>
<dbReference type="InterPro" id="IPR007889">
    <property type="entry name" value="HTH_Psq"/>
</dbReference>
<dbReference type="AlphaFoldDB" id="A0AAE1L0R2"/>
<dbReference type="Pfam" id="PF03184">
    <property type="entry name" value="DDE_1"/>
    <property type="match status" value="1"/>
</dbReference>
<dbReference type="InterPro" id="IPR050863">
    <property type="entry name" value="CenT-Element_Derived"/>
</dbReference>
<organism evidence="5 6">
    <name type="scientific">Petrolisthes cinctipes</name>
    <name type="common">Flat porcelain crab</name>
    <dbReference type="NCBI Taxonomy" id="88211"/>
    <lineage>
        <taxon>Eukaryota</taxon>
        <taxon>Metazoa</taxon>
        <taxon>Ecdysozoa</taxon>
        <taxon>Arthropoda</taxon>
        <taxon>Crustacea</taxon>
        <taxon>Multicrustacea</taxon>
        <taxon>Malacostraca</taxon>
        <taxon>Eumalacostraca</taxon>
        <taxon>Eucarida</taxon>
        <taxon>Decapoda</taxon>
        <taxon>Pleocyemata</taxon>
        <taxon>Anomura</taxon>
        <taxon>Galatheoidea</taxon>
        <taxon>Porcellanidae</taxon>
        <taxon>Petrolisthes</taxon>
    </lineage>
</organism>
<feature type="domain" description="HTH psq-type" evidence="4">
    <location>
        <begin position="179"/>
        <end position="216"/>
    </location>
</feature>
<dbReference type="InterPro" id="IPR036388">
    <property type="entry name" value="WH-like_DNA-bd_sf"/>
</dbReference>
<accession>A0AAE1L0R2</accession>
<name>A0AAE1L0R2_PETCI</name>
<keyword evidence="6" id="KW-1185">Reference proteome</keyword>
<dbReference type="PANTHER" id="PTHR19303">
    <property type="entry name" value="TRANSPOSON"/>
    <property type="match status" value="1"/>
</dbReference>
<sequence length="693" mass="78910">MFPHFRHIQNIDRHRHGHIRRVVTDRSNPFKAMTEVEFLRRFQLNKDCTLSIIQRIEHQLPQTLNNKDEDQDDPDNPGDPDNPNDPRAREQPRAVRNIQVPSSRAHFPRFTSAACVVFASIALCLKCWRSTMAYASRVGSSSGGGRGNLLPELPGTSNNSSAKSLKTKRQSHKNRAYSLQDKENIVTMIESGARNIEIVRKLNCPESTVRNIKRNLVEIKKSISLAKKYFGSDGNAKRAMKDKGDRNRFVLLTCNASGDYLMKPLVIYKYKRPRAYKGCDMNKLNVYWEQTKKGYMSTELSRKWFDECFVKDAKKYCQKKNVAFKVVLFLDNAPSHAKFLVGRHPAVEVVFLPPNTTSKIQPLDQEIIANVKLLYYKYVHDKMRKETDKQEELKEIDEDVSSSSEEETQHSPLSASPTQPPLRRNPHTPSTSTPLPTASASTSPPGIVMTITAFWKKFNIRQAVNFLVNAWNNITLATVRHGWSALLPHLKSAETERRQTADLMNEVLKAVRNIPAPGFEEVNREDLEEMLRDGDATGSVDDILDEEDSDDGGDAASEAEEHEQRKVTTQKLSHILGVCTSLHEMIQDIGESEQGEKEKMIGFVNQISRNYKKHYNDRMNDRQQSLITRFLSQCRPAQEQEIGMEEDEEIDDIGELPDDFDFTGFEEVLTKVREPDTSRKSEEGAGDGIQMPQ</sequence>
<protein>
    <recommendedName>
        <fullName evidence="7">DDE-1 domain-containing protein</fullName>
    </recommendedName>
</protein>
<feature type="compositionally biased region" description="Polar residues" evidence="2">
    <location>
        <begin position="155"/>
        <end position="164"/>
    </location>
</feature>
<dbReference type="Gene3D" id="1.10.10.10">
    <property type="entry name" value="Winged helix-like DNA-binding domain superfamily/Winged helix DNA-binding domain"/>
    <property type="match status" value="1"/>
</dbReference>
<evidence type="ECO:0000313" key="5">
    <source>
        <dbReference type="EMBL" id="KAK3892266.1"/>
    </source>
</evidence>
<evidence type="ECO:0000259" key="4">
    <source>
        <dbReference type="Pfam" id="PF04218"/>
    </source>
</evidence>
<evidence type="ECO:0000256" key="1">
    <source>
        <dbReference type="ARBA" id="ARBA00004123"/>
    </source>
</evidence>